<dbReference type="GO" id="GO:0046872">
    <property type="term" value="F:metal ion binding"/>
    <property type="evidence" value="ECO:0007669"/>
    <property type="project" value="UniProtKB-KW"/>
</dbReference>
<dbReference type="InterPro" id="IPR023404">
    <property type="entry name" value="rSAM_horseshoe"/>
</dbReference>
<dbReference type="SFLD" id="SFLDG01069">
    <property type="entry name" value="UPF0313"/>
    <property type="match status" value="1"/>
</dbReference>
<dbReference type="SMART" id="SM00729">
    <property type="entry name" value="Elp3"/>
    <property type="match status" value="1"/>
</dbReference>
<dbReference type="Gene3D" id="3.80.30.20">
    <property type="entry name" value="tm_1862 like domain"/>
    <property type="match status" value="1"/>
</dbReference>
<dbReference type="InterPro" id="IPR013704">
    <property type="entry name" value="UPF0313_N"/>
</dbReference>
<dbReference type="InterPro" id="IPR024560">
    <property type="entry name" value="UPF0313_C"/>
</dbReference>
<evidence type="ECO:0000256" key="1">
    <source>
        <dbReference type="ARBA" id="ARBA00022485"/>
    </source>
</evidence>
<evidence type="ECO:0000256" key="5">
    <source>
        <dbReference type="ARBA" id="ARBA00023014"/>
    </source>
</evidence>
<dbReference type="SUPFAM" id="SSF102114">
    <property type="entry name" value="Radical SAM enzymes"/>
    <property type="match status" value="1"/>
</dbReference>
<dbReference type="GO" id="GO:0051539">
    <property type="term" value="F:4 iron, 4 sulfur cluster binding"/>
    <property type="evidence" value="ECO:0007669"/>
    <property type="project" value="UniProtKB-KW"/>
</dbReference>
<dbReference type="Pfam" id="PF08497">
    <property type="entry name" value="Radical_SAM_N"/>
    <property type="match status" value="1"/>
</dbReference>
<dbReference type="EC" id="1.8.-.-" evidence="7"/>
<dbReference type="GO" id="GO:0016491">
    <property type="term" value="F:oxidoreductase activity"/>
    <property type="evidence" value="ECO:0007669"/>
    <property type="project" value="UniProtKB-KW"/>
</dbReference>
<keyword evidence="4" id="KW-0408">Iron</keyword>
<evidence type="ECO:0000256" key="4">
    <source>
        <dbReference type="ARBA" id="ARBA00023004"/>
    </source>
</evidence>
<keyword evidence="1" id="KW-0004">4Fe-4S</keyword>
<dbReference type="PROSITE" id="PS51918">
    <property type="entry name" value="RADICAL_SAM"/>
    <property type="match status" value="1"/>
</dbReference>
<evidence type="ECO:0000313" key="7">
    <source>
        <dbReference type="EMBL" id="KUG15189.1"/>
    </source>
</evidence>
<evidence type="ECO:0000256" key="3">
    <source>
        <dbReference type="ARBA" id="ARBA00022723"/>
    </source>
</evidence>
<evidence type="ECO:0000259" key="6">
    <source>
        <dbReference type="PROSITE" id="PS51918"/>
    </source>
</evidence>
<dbReference type="InterPro" id="IPR007197">
    <property type="entry name" value="rSAM"/>
</dbReference>
<keyword evidence="5" id="KW-0411">Iron-sulfur</keyword>
<dbReference type="InterPro" id="IPR022946">
    <property type="entry name" value="UPF0313"/>
</dbReference>
<dbReference type="NCBIfam" id="TIGR03904">
    <property type="entry name" value="SAM_YgiQ"/>
    <property type="match status" value="1"/>
</dbReference>
<keyword evidence="2" id="KW-0949">S-adenosyl-L-methionine</keyword>
<dbReference type="InterPro" id="IPR006638">
    <property type="entry name" value="Elp3/MiaA/NifB-like_rSAM"/>
</dbReference>
<feature type="domain" description="Radical SAM core" evidence="6">
    <location>
        <begin position="297"/>
        <end position="564"/>
    </location>
</feature>
<reference evidence="7" key="1">
    <citation type="journal article" date="2015" name="Proc. Natl. Acad. Sci. U.S.A.">
        <title>Networks of energetic and metabolic interactions define dynamics in microbial communities.</title>
        <authorList>
            <person name="Embree M."/>
            <person name="Liu J.K."/>
            <person name="Al-Bassam M.M."/>
            <person name="Zengler K."/>
        </authorList>
    </citation>
    <scope>NUCLEOTIDE SEQUENCE</scope>
</reference>
<dbReference type="AlphaFoldDB" id="A0A0W8F2U9"/>
<dbReference type="SFLD" id="SFLDS00029">
    <property type="entry name" value="Radical_SAM"/>
    <property type="match status" value="1"/>
</dbReference>
<dbReference type="PANTHER" id="PTHR32331">
    <property type="entry name" value="UPF0313 PROTEIN YGIQ"/>
    <property type="match status" value="1"/>
</dbReference>
<dbReference type="PANTHER" id="PTHR32331:SF0">
    <property type="entry name" value="UPF0313 PROTEIN YGIQ"/>
    <property type="match status" value="1"/>
</dbReference>
<dbReference type="InterPro" id="IPR058240">
    <property type="entry name" value="rSAM_sf"/>
</dbReference>
<sequence length="601" mass="66947">MSDQPAFIPLSRSEARRLGIGSFDIIIVSGDAYVDHPSFAAALIARMLWEEGYSVGIIAQPDWTRPDDFTGLGKPRLFFAISAGNVDSMVSHYTARKRLRSTDAYSPGGKRKRPDRASLVYADRLHSLFPDTPLILGGIEASLRRFAHYDYWSDRVRQSLLADAPADLLVFGMGERPLPAIAERLSSGEPIRGIRDVPGTVVKRGVHAREEEDFSDAVVIPSFTDVATDRVAYARACAGIHAEQDPVRGRRIVQPHPKTLVVQNRPALPLTTEELDRVYELPFTRQAHPSYRESVPALEPVRFSVVSHRGCFGNCSFCALSHHQGAIIQSRSIPSLVREVQRMAKMPGFRGIVQDVGGPTANMYGMSCPRWQTHGTCPDKHCSPDCPGLVTSHGSQVALLAALREIPGVKRVFVSSGIRYDLIGEEDGEYLRELCAHHVSGHLKVAPEHITPRVTTLMGKPAGTAFEAFRKRFEEIQAGKEKRQYLVPYFMSGHPGCTIDDMVELAEYIRDTHLYTEQVQDFTPTPMTTSTCMFHTGINPLTMEQVHVPKDHEKEIQRAMLHYRDPANRTLIEEGLRLAGRTDLVGNSGKCLVRPEKKRKK</sequence>
<organism evidence="7">
    <name type="scientific">hydrocarbon metagenome</name>
    <dbReference type="NCBI Taxonomy" id="938273"/>
    <lineage>
        <taxon>unclassified sequences</taxon>
        <taxon>metagenomes</taxon>
        <taxon>ecological metagenomes</taxon>
    </lineage>
</organism>
<keyword evidence="7" id="KW-0560">Oxidoreductase</keyword>
<dbReference type="HAMAP" id="MF_01251">
    <property type="entry name" value="UPF0313"/>
    <property type="match status" value="1"/>
</dbReference>
<comment type="caution">
    <text evidence="7">The sequence shown here is derived from an EMBL/GenBank/DDBJ whole genome shotgun (WGS) entry which is preliminary data.</text>
</comment>
<proteinExistence type="inferred from homology"/>
<dbReference type="Pfam" id="PF04055">
    <property type="entry name" value="Radical_SAM"/>
    <property type="match status" value="1"/>
</dbReference>
<dbReference type="Pfam" id="PF11842">
    <property type="entry name" value="DUF3362"/>
    <property type="match status" value="1"/>
</dbReference>
<accession>A0A0W8F2U9</accession>
<evidence type="ECO:0000256" key="2">
    <source>
        <dbReference type="ARBA" id="ARBA00022691"/>
    </source>
</evidence>
<dbReference type="SFLD" id="SFLDG01082">
    <property type="entry name" value="B12-binding_domain_containing"/>
    <property type="match status" value="1"/>
</dbReference>
<keyword evidence="3" id="KW-0479">Metal-binding</keyword>
<protein>
    <submittedName>
        <fullName evidence="7">Fe-s oxidoreductase</fullName>
        <ecNumber evidence="7">1.8.-.-</ecNumber>
    </submittedName>
</protein>
<dbReference type="EMBL" id="LNQE01001578">
    <property type="protein sequence ID" value="KUG15189.1"/>
    <property type="molecule type" value="Genomic_DNA"/>
</dbReference>
<gene>
    <name evidence="7" type="ORF">ASZ90_015157</name>
</gene>
<name>A0A0W8F2U9_9ZZZZ</name>